<dbReference type="InterPro" id="IPR006680">
    <property type="entry name" value="Amidohydro-rel"/>
</dbReference>
<dbReference type="Gene3D" id="2.30.40.10">
    <property type="entry name" value="Urease, subunit C, domain 1"/>
    <property type="match status" value="1"/>
</dbReference>
<dbReference type="Pfam" id="PF01979">
    <property type="entry name" value="Amidohydro_1"/>
    <property type="match status" value="1"/>
</dbReference>
<dbReference type="OrthoDB" id="9802793at2"/>
<dbReference type="EMBL" id="NOXU01000031">
    <property type="protein sequence ID" value="OYQ32717.1"/>
    <property type="molecule type" value="Genomic_DNA"/>
</dbReference>
<dbReference type="InterPro" id="IPR032466">
    <property type="entry name" value="Metal_Hydrolase"/>
</dbReference>
<dbReference type="Gene3D" id="3.20.20.140">
    <property type="entry name" value="Metal-dependent hydrolases"/>
    <property type="match status" value="1"/>
</dbReference>
<evidence type="ECO:0000256" key="1">
    <source>
        <dbReference type="SAM" id="SignalP"/>
    </source>
</evidence>
<dbReference type="PANTHER" id="PTHR43135">
    <property type="entry name" value="ALPHA-D-RIBOSE 1-METHYLPHOSPHONATE 5-TRIPHOSPHATE DIPHOSPHATASE"/>
    <property type="match status" value="1"/>
</dbReference>
<accession>A0A255YU04</accession>
<reference evidence="3 4" key="1">
    <citation type="submission" date="2017-07" db="EMBL/GenBank/DDBJ databases">
        <title>Niveispirillum cyanobacteriorum sp. nov., isolated from cyanobacterial aggregates in a eutrophic lake.</title>
        <authorList>
            <person name="Cai H."/>
        </authorList>
    </citation>
    <scope>NUCLEOTIDE SEQUENCE [LARGE SCALE GENOMIC DNA]</scope>
    <source>
        <strain evidence="4">TH1-14</strain>
    </source>
</reference>
<feature type="domain" description="Amidohydrolase-related" evidence="2">
    <location>
        <begin position="303"/>
        <end position="408"/>
    </location>
</feature>
<dbReference type="RefSeq" id="WP_094457752.1">
    <property type="nucleotide sequence ID" value="NZ_NOXU01000031.1"/>
</dbReference>
<organism evidence="3 4">
    <name type="scientific">Niveispirillum lacus</name>
    <dbReference type="NCBI Taxonomy" id="1981099"/>
    <lineage>
        <taxon>Bacteria</taxon>
        <taxon>Pseudomonadati</taxon>
        <taxon>Pseudomonadota</taxon>
        <taxon>Alphaproteobacteria</taxon>
        <taxon>Rhodospirillales</taxon>
        <taxon>Azospirillaceae</taxon>
        <taxon>Niveispirillum</taxon>
    </lineage>
</organism>
<dbReference type="SUPFAM" id="SSF51556">
    <property type="entry name" value="Metallo-dependent hydrolases"/>
    <property type="match status" value="1"/>
</dbReference>
<evidence type="ECO:0000259" key="2">
    <source>
        <dbReference type="Pfam" id="PF01979"/>
    </source>
</evidence>
<name>A0A255YU04_9PROT</name>
<feature type="chain" id="PRO_5012671432" description="Amidohydrolase-related domain-containing protein" evidence="1">
    <location>
        <begin position="25"/>
        <end position="433"/>
    </location>
</feature>
<dbReference type="GO" id="GO:0016810">
    <property type="term" value="F:hydrolase activity, acting on carbon-nitrogen (but not peptide) bonds"/>
    <property type="evidence" value="ECO:0007669"/>
    <property type="project" value="InterPro"/>
</dbReference>
<dbReference type="Proteomes" id="UP000216998">
    <property type="component" value="Unassembled WGS sequence"/>
</dbReference>
<protein>
    <recommendedName>
        <fullName evidence="2">Amidohydrolase-related domain-containing protein</fullName>
    </recommendedName>
</protein>
<dbReference type="AlphaFoldDB" id="A0A255YU04"/>
<keyword evidence="1" id="KW-0732">Signal</keyword>
<feature type="signal peptide" evidence="1">
    <location>
        <begin position="1"/>
        <end position="24"/>
    </location>
</feature>
<evidence type="ECO:0000313" key="4">
    <source>
        <dbReference type="Proteomes" id="UP000216998"/>
    </source>
</evidence>
<evidence type="ECO:0000313" key="3">
    <source>
        <dbReference type="EMBL" id="OYQ32717.1"/>
    </source>
</evidence>
<dbReference type="InterPro" id="IPR051781">
    <property type="entry name" value="Metallo-dep_Hydrolase"/>
</dbReference>
<dbReference type="SUPFAM" id="SSF51338">
    <property type="entry name" value="Composite domain of metallo-dependent hydrolases"/>
    <property type="match status" value="1"/>
</dbReference>
<dbReference type="PANTHER" id="PTHR43135:SF3">
    <property type="entry name" value="ALPHA-D-RIBOSE 1-METHYLPHOSPHONATE 5-TRIPHOSPHATE DIPHOSPHATASE"/>
    <property type="match status" value="1"/>
</dbReference>
<proteinExistence type="predicted"/>
<comment type="caution">
    <text evidence="3">The sequence shown here is derived from an EMBL/GenBank/DDBJ whole genome shotgun (WGS) entry which is preliminary data.</text>
</comment>
<dbReference type="InterPro" id="IPR011059">
    <property type="entry name" value="Metal-dep_hydrolase_composite"/>
</dbReference>
<keyword evidence="4" id="KW-1185">Reference proteome</keyword>
<sequence>MNTVKKALLGSVFAALAFSGAALAQTIAIQGATLVTGTGVSLTGATIIIQNGIITAAGTGAAIPAGATLIDGTGKVITPGLFVSSSDLGIDEVSAVPQTNDSSAENKDFAVAYDPSYSVNPASTLLPLARAGGVTRAVVMPAAAFGDGAHTHEGDTAGHADEPMFHGQPAVIHTGAAPDILVRTRIGVALPFGESAASNAGGSRSLTVAILKAALEDARHYGANKAAFNQGGTRDYSLSRQDLEALLPVAKGEAPLFLAVSRAADIRLALRLAREEKLKLVLLGVEEGWIVADEIAAAGVPVVVKPTTNIPNRFEIQRARLENAALMEKAGVNVIITTTADGHYANQVRFEAGTAVAYGMPKDKALAAITSRPAALFGVPDAGVIAVGKPADLVLWGGDPLEPTVLAEKVFVNGTEQSLQTRARALEQRYLNR</sequence>
<gene>
    <name evidence="3" type="ORF">CHU95_18330</name>
</gene>